<dbReference type="EMBL" id="RAQM01000009">
    <property type="protein sequence ID" value="RKF03503.1"/>
    <property type="molecule type" value="Genomic_DNA"/>
</dbReference>
<sequence>MKSYAKFVIEKVKNLKSIHYDDYNFRVRQAENNNFSK</sequence>
<organism evidence="1 2">
    <name type="scientific">Tenacibaculum lutimaris</name>
    <dbReference type="NCBI Taxonomy" id="285258"/>
    <lineage>
        <taxon>Bacteria</taxon>
        <taxon>Pseudomonadati</taxon>
        <taxon>Bacteroidota</taxon>
        <taxon>Flavobacteriia</taxon>
        <taxon>Flavobacteriales</taxon>
        <taxon>Flavobacteriaceae</taxon>
        <taxon>Tenacibaculum</taxon>
    </lineage>
</organism>
<keyword evidence="2" id="KW-1185">Reference proteome</keyword>
<evidence type="ECO:0000313" key="1">
    <source>
        <dbReference type="EMBL" id="RKF03503.1"/>
    </source>
</evidence>
<name>A0A420E0S0_9FLAO</name>
<proteinExistence type="predicted"/>
<dbReference type="Proteomes" id="UP000285780">
    <property type="component" value="Unassembled WGS sequence"/>
</dbReference>
<accession>A0A420E0S0</accession>
<gene>
    <name evidence="1" type="ORF">C8N26_1891</name>
</gene>
<comment type="caution">
    <text evidence="1">The sequence shown here is derived from an EMBL/GenBank/DDBJ whole genome shotgun (WGS) entry which is preliminary data.</text>
</comment>
<dbReference type="AlphaFoldDB" id="A0A420E0S0"/>
<protein>
    <submittedName>
        <fullName evidence="1">Uncharacterized protein</fullName>
    </submittedName>
</protein>
<evidence type="ECO:0000313" key="2">
    <source>
        <dbReference type="Proteomes" id="UP000285780"/>
    </source>
</evidence>
<reference evidence="1 2" key="1">
    <citation type="submission" date="2018-09" db="EMBL/GenBank/DDBJ databases">
        <title>Genomic Encyclopedia of Archaeal and Bacterial Type Strains, Phase II (KMG-II): from individual species to whole genera.</title>
        <authorList>
            <person name="Goeker M."/>
        </authorList>
    </citation>
    <scope>NUCLEOTIDE SEQUENCE [LARGE SCALE GENOMIC DNA]</scope>
    <source>
        <strain evidence="1 2">DSM 16505</strain>
    </source>
</reference>